<name>A0ABS5E302_9BURK</name>
<evidence type="ECO:0000259" key="2">
    <source>
        <dbReference type="PROSITE" id="PS50110"/>
    </source>
</evidence>
<dbReference type="InterPro" id="IPR046947">
    <property type="entry name" value="LytR-like"/>
</dbReference>
<reference evidence="4 5" key="1">
    <citation type="submission" date="2021-04" db="EMBL/GenBank/DDBJ databases">
        <title>The genome sequence of type strain Ideonella paludis KCTC 32238.</title>
        <authorList>
            <person name="Liu Y."/>
        </authorList>
    </citation>
    <scope>NUCLEOTIDE SEQUENCE [LARGE SCALE GENOMIC DNA]</scope>
    <source>
        <strain evidence="4 5">KCTC 32238</strain>
    </source>
</reference>
<evidence type="ECO:0000313" key="5">
    <source>
        <dbReference type="Proteomes" id="UP000672097"/>
    </source>
</evidence>
<feature type="modified residue" description="4-aspartylphosphate" evidence="1">
    <location>
        <position position="58"/>
    </location>
</feature>
<organism evidence="4 5">
    <name type="scientific">Ideonella paludis</name>
    <dbReference type="NCBI Taxonomy" id="1233411"/>
    <lineage>
        <taxon>Bacteria</taxon>
        <taxon>Pseudomonadati</taxon>
        <taxon>Pseudomonadota</taxon>
        <taxon>Betaproteobacteria</taxon>
        <taxon>Burkholderiales</taxon>
        <taxon>Sphaerotilaceae</taxon>
        <taxon>Ideonella</taxon>
    </lineage>
</organism>
<dbReference type="PROSITE" id="PS50930">
    <property type="entry name" value="HTH_LYTTR"/>
    <property type="match status" value="1"/>
</dbReference>
<dbReference type="PANTHER" id="PTHR37299">
    <property type="entry name" value="TRANSCRIPTIONAL REGULATOR-RELATED"/>
    <property type="match status" value="1"/>
</dbReference>
<dbReference type="InterPro" id="IPR011006">
    <property type="entry name" value="CheY-like_superfamily"/>
</dbReference>
<keyword evidence="5" id="KW-1185">Reference proteome</keyword>
<dbReference type="InterPro" id="IPR007492">
    <property type="entry name" value="LytTR_DNA-bd_dom"/>
</dbReference>
<dbReference type="Proteomes" id="UP000672097">
    <property type="component" value="Unassembled WGS sequence"/>
</dbReference>
<dbReference type="Pfam" id="PF04397">
    <property type="entry name" value="LytTR"/>
    <property type="match status" value="1"/>
</dbReference>
<comment type="caution">
    <text evidence="4">The sequence shown here is derived from an EMBL/GenBank/DDBJ whole genome shotgun (WGS) entry which is preliminary data.</text>
</comment>
<dbReference type="EMBL" id="JAGQDG010000010">
    <property type="protein sequence ID" value="MBQ0937788.1"/>
    <property type="molecule type" value="Genomic_DNA"/>
</dbReference>
<evidence type="ECO:0000259" key="3">
    <source>
        <dbReference type="PROSITE" id="PS50930"/>
    </source>
</evidence>
<dbReference type="Pfam" id="PF00072">
    <property type="entry name" value="Response_reg"/>
    <property type="match status" value="1"/>
</dbReference>
<dbReference type="Gene3D" id="3.40.50.2300">
    <property type="match status" value="1"/>
</dbReference>
<sequence length="261" mass="28729">MTSSVRVLVAEDDPVQLEALAQWVVQLKPHWSVVAQVGSVDGVRQAIDSLAPDLLILDIHLPGVDDLNWLSQLNYNAPAIFVTGDAGFAIEAFDRSAVDYLLKPVTMRRLKAALDKVDARGVAVRAPARLVVPETEQASSVRGSVDSEPGFSAAHAGWLTVAKGQDLMLVAPEEIVYLQADQKYTRVVTERGEGLVRTGITELLGRLDEKFFARVHRSVVVNIRHVAAVKRNTLGFMEVHLRGRSEVLKVSKSFQQVFRML</sequence>
<dbReference type="SMART" id="SM00850">
    <property type="entry name" value="LytTR"/>
    <property type="match status" value="1"/>
</dbReference>
<dbReference type="SMART" id="SM00448">
    <property type="entry name" value="REC"/>
    <property type="match status" value="1"/>
</dbReference>
<dbReference type="RefSeq" id="WP_246499202.1">
    <property type="nucleotide sequence ID" value="NZ_JAGQDG010000010.1"/>
</dbReference>
<evidence type="ECO:0000256" key="1">
    <source>
        <dbReference type="PROSITE-ProRule" id="PRU00169"/>
    </source>
</evidence>
<gene>
    <name evidence="4" type="ORF">KAK11_20855</name>
</gene>
<feature type="domain" description="HTH LytTR-type" evidence="3">
    <location>
        <begin position="159"/>
        <end position="261"/>
    </location>
</feature>
<dbReference type="InterPro" id="IPR001789">
    <property type="entry name" value="Sig_transdc_resp-reg_receiver"/>
</dbReference>
<feature type="domain" description="Response regulatory" evidence="2">
    <location>
        <begin position="6"/>
        <end position="118"/>
    </location>
</feature>
<evidence type="ECO:0000313" key="4">
    <source>
        <dbReference type="EMBL" id="MBQ0937788.1"/>
    </source>
</evidence>
<accession>A0ABS5E302</accession>
<protein>
    <submittedName>
        <fullName evidence="4">Response regulator transcription factor</fullName>
    </submittedName>
</protein>
<proteinExistence type="predicted"/>
<dbReference type="Gene3D" id="2.40.50.1020">
    <property type="entry name" value="LytTr DNA-binding domain"/>
    <property type="match status" value="1"/>
</dbReference>
<dbReference type="SUPFAM" id="SSF52172">
    <property type="entry name" value="CheY-like"/>
    <property type="match status" value="1"/>
</dbReference>
<dbReference type="PROSITE" id="PS50110">
    <property type="entry name" value="RESPONSE_REGULATORY"/>
    <property type="match status" value="1"/>
</dbReference>
<dbReference type="PANTHER" id="PTHR37299:SF1">
    <property type="entry name" value="STAGE 0 SPORULATION PROTEIN A HOMOLOG"/>
    <property type="match status" value="1"/>
</dbReference>
<keyword evidence="1" id="KW-0597">Phosphoprotein</keyword>